<evidence type="ECO:0000313" key="13">
    <source>
        <dbReference type="Proteomes" id="UP000027195"/>
    </source>
</evidence>
<dbReference type="Proteomes" id="UP000027195">
    <property type="component" value="Unassembled WGS sequence"/>
</dbReference>
<keyword evidence="11" id="KW-1133">Transmembrane helix</keyword>
<dbReference type="PRINTS" id="PR00385">
    <property type="entry name" value="P450"/>
</dbReference>
<evidence type="ECO:0000256" key="3">
    <source>
        <dbReference type="ARBA" id="ARBA00010617"/>
    </source>
</evidence>
<comment type="similarity">
    <text evidence="3 10">Belongs to the cytochrome P450 family.</text>
</comment>
<evidence type="ECO:0000256" key="9">
    <source>
        <dbReference type="PIRSR" id="PIRSR602401-1"/>
    </source>
</evidence>
<evidence type="ECO:0000313" key="12">
    <source>
        <dbReference type="EMBL" id="KDQ21004.1"/>
    </source>
</evidence>
<keyword evidence="11" id="KW-0812">Transmembrane</keyword>
<dbReference type="SUPFAM" id="SSF48264">
    <property type="entry name" value="Cytochrome P450"/>
    <property type="match status" value="1"/>
</dbReference>
<sequence>MSSFPALGYLSPWTVLPVIILLFLRRPLLDFAGFVAQPFTSGFRHVPGPKSDNFLWGHIKLFVDTHGGKLQEEWIQTYGKVFAYRTFFGGYRLCTSDTRATTHILGNFSGYCRPSGHRMALGRILGEGLAFAEGDTHRRQNPSFSLAQIRMLTPMFFEKSDELRDILLSQIDSATAEVSGKKIDMFLWLSRVTLDIIGLAGFDYPFNALSQTGEENALSAAFTAAFDTMNSTALSMVRLWMPALRFLIPDKSKRWKRMKEGHVAMDRIGKEIVEDKKLALAGVSGGKDGGLTRSSIKGRDILSNIIKANMAVDAPESQKLTDDEVQAQISTFMVSGHETISASTAWTLLELASHPRVQAKLRDELRSVSSATPTMDELIALPYLDFVIREALRLRAVVHGIVRVATQKDVVPTAEPWTDKYGVKRNEIVINKGDTVVVSLLSMNLSRSIWGEDALEFKPERWASPPPRASEIPGIHSNIATFSAGPRACIGYKIAIVEMKVLLFTLIRAFAFETIPGLEIRGKSSIVNRPFVASEPGKGYQLPLSVKPVRD</sequence>
<dbReference type="GO" id="GO:0016705">
    <property type="term" value="F:oxidoreductase activity, acting on paired donors, with incorporation or reduction of molecular oxygen"/>
    <property type="evidence" value="ECO:0007669"/>
    <property type="project" value="InterPro"/>
</dbReference>
<evidence type="ECO:0000256" key="7">
    <source>
        <dbReference type="ARBA" id="ARBA00023004"/>
    </source>
</evidence>
<keyword evidence="6 10" id="KW-0560">Oxidoreductase</keyword>
<protein>
    <recommendedName>
        <fullName evidence="14">Cytochrome P450</fullName>
    </recommendedName>
</protein>
<keyword evidence="5 9" id="KW-0479">Metal-binding</keyword>
<keyword evidence="13" id="KW-1185">Reference proteome</keyword>
<dbReference type="GO" id="GO:0004497">
    <property type="term" value="F:monooxygenase activity"/>
    <property type="evidence" value="ECO:0007669"/>
    <property type="project" value="UniProtKB-KW"/>
</dbReference>
<accession>A0A067MZG2</accession>
<evidence type="ECO:0000256" key="2">
    <source>
        <dbReference type="ARBA" id="ARBA00005179"/>
    </source>
</evidence>
<dbReference type="CDD" id="cd11069">
    <property type="entry name" value="CYP_FUM15-like"/>
    <property type="match status" value="1"/>
</dbReference>
<keyword evidence="11" id="KW-0472">Membrane</keyword>
<evidence type="ECO:0000256" key="1">
    <source>
        <dbReference type="ARBA" id="ARBA00001971"/>
    </source>
</evidence>
<dbReference type="InterPro" id="IPR002401">
    <property type="entry name" value="Cyt_P450_E_grp-I"/>
</dbReference>
<dbReference type="InterPro" id="IPR001128">
    <property type="entry name" value="Cyt_P450"/>
</dbReference>
<feature type="binding site" description="axial binding residue" evidence="9">
    <location>
        <position position="489"/>
    </location>
    <ligand>
        <name>heme</name>
        <dbReference type="ChEBI" id="CHEBI:30413"/>
    </ligand>
    <ligandPart>
        <name>Fe</name>
        <dbReference type="ChEBI" id="CHEBI:18248"/>
    </ligandPart>
</feature>
<dbReference type="InterPro" id="IPR050121">
    <property type="entry name" value="Cytochrome_P450_monoxygenase"/>
</dbReference>
<keyword evidence="4 9" id="KW-0349">Heme</keyword>
<dbReference type="PRINTS" id="PR00463">
    <property type="entry name" value="EP450I"/>
</dbReference>
<dbReference type="Gene3D" id="1.10.630.10">
    <property type="entry name" value="Cytochrome P450"/>
    <property type="match status" value="1"/>
</dbReference>
<evidence type="ECO:0000256" key="11">
    <source>
        <dbReference type="SAM" id="Phobius"/>
    </source>
</evidence>
<keyword evidence="7 9" id="KW-0408">Iron</keyword>
<comment type="pathway">
    <text evidence="2">Secondary metabolite biosynthesis.</text>
</comment>
<dbReference type="AlphaFoldDB" id="A0A067MZG2"/>
<keyword evidence="8 10" id="KW-0503">Monooxygenase</keyword>
<feature type="transmembrane region" description="Helical" evidence="11">
    <location>
        <begin position="6"/>
        <end position="24"/>
    </location>
</feature>
<evidence type="ECO:0000256" key="6">
    <source>
        <dbReference type="ARBA" id="ARBA00023002"/>
    </source>
</evidence>
<evidence type="ECO:0000256" key="5">
    <source>
        <dbReference type="ARBA" id="ARBA00022723"/>
    </source>
</evidence>
<dbReference type="InParanoid" id="A0A067MZG2"/>
<dbReference type="HOGENOM" id="CLU_001570_5_11_1"/>
<organism evidence="12 13">
    <name type="scientific">Botryobasidium botryosum (strain FD-172 SS1)</name>
    <dbReference type="NCBI Taxonomy" id="930990"/>
    <lineage>
        <taxon>Eukaryota</taxon>
        <taxon>Fungi</taxon>
        <taxon>Dikarya</taxon>
        <taxon>Basidiomycota</taxon>
        <taxon>Agaricomycotina</taxon>
        <taxon>Agaricomycetes</taxon>
        <taxon>Cantharellales</taxon>
        <taxon>Botryobasidiaceae</taxon>
        <taxon>Botryobasidium</taxon>
    </lineage>
</organism>
<evidence type="ECO:0000256" key="4">
    <source>
        <dbReference type="ARBA" id="ARBA00022617"/>
    </source>
</evidence>
<dbReference type="GO" id="GO:0020037">
    <property type="term" value="F:heme binding"/>
    <property type="evidence" value="ECO:0007669"/>
    <property type="project" value="InterPro"/>
</dbReference>
<dbReference type="PANTHER" id="PTHR24305:SF166">
    <property type="entry name" value="CYTOCHROME P450 12A4, MITOCHONDRIAL-RELATED"/>
    <property type="match status" value="1"/>
</dbReference>
<dbReference type="STRING" id="930990.A0A067MZG2"/>
<dbReference type="EMBL" id="KL198017">
    <property type="protein sequence ID" value="KDQ21004.1"/>
    <property type="molecule type" value="Genomic_DNA"/>
</dbReference>
<reference evidence="13" key="1">
    <citation type="journal article" date="2014" name="Proc. Natl. Acad. Sci. U.S.A.">
        <title>Extensive sampling of basidiomycete genomes demonstrates inadequacy of the white-rot/brown-rot paradigm for wood decay fungi.</title>
        <authorList>
            <person name="Riley R."/>
            <person name="Salamov A.A."/>
            <person name="Brown D.W."/>
            <person name="Nagy L.G."/>
            <person name="Floudas D."/>
            <person name="Held B.W."/>
            <person name="Levasseur A."/>
            <person name="Lombard V."/>
            <person name="Morin E."/>
            <person name="Otillar R."/>
            <person name="Lindquist E.A."/>
            <person name="Sun H."/>
            <person name="LaButti K.M."/>
            <person name="Schmutz J."/>
            <person name="Jabbour D."/>
            <person name="Luo H."/>
            <person name="Baker S.E."/>
            <person name="Pisabarro A.G."/>
            <person name="Walton J.D."/>
            <person name="Blanchette R.A."/>
            <person name="Henrissat B."/>
            <person name="Martin F."/>
            <person name="Cullen D."/>
            <person name="Hibbett D.S."/>
            <person name="Grigoriev I.V."/>
        </authorList>
    </citation>
    <scope>NUCLEOTIDE SEQUENCE [LARGE SCALE GENOMIC DNA]</scope>
    <source>
        <strain evidence="13">FD-172 SS1</strain>
    </source>
</reference>
<evidence type="ECO:0008006" key="14">
    <source>
        <dbReference type="Google" id="ProtNLM"/>
    </source>
</evidence>
<proteinExistence type="inferred from homology"/>
<gene>
    <name evidence="12" type="ORF">BOTBODRAFT_51026</name>
</gene>
<dbReference type="PANTHER" id="PTHR24305">
    <property type="entry name" value="CYTOCHROME P450"/>
    <property type="match status" value="1"/>
</dbReference>
<dbReference type="PROSITE" id="PS00086">
    <property type="entry name" value="CYTOCHROME_P450"/>
    <property type="match status" value="1"/>
</dbReference>
<dbReference type="InterPro" id="IPR017972">
    <property type="entry name" value="Cyt_P450_CS"/>
</dbReference>
<dbReference type="GO" id="GO:0005506">
    <property type="term" value="F:iron ion binding"/>
    <property type="evidence" value="ECO:0007669"/>
    <property type="project" value="InterPro"/>
</dbReference>
<evidence type="ECO:0000256" key="8">
    <source>
        <dbReference type="ARBA" id="ARBA00023033"/>
    </source>
</evidence>
<comment type="cofactor">
    <cofactor evidence="1 9">
        <name>heme</name>
        <dbReference type="ChEBI" id="CHEBI:30413"/>
    </cofactor>
</comment>
<name>A0A067MZG2_BOTB1</name>
<dbReference type="Pfam" id="PF00067">
    <property type="entry name" value="p450"/>
    <property type="match status" value="1"/>
</dbReference>
<dbReference type="OrthoDB" id="1470350at2759"/>
<dbReference type="InterPro" id="IPR036396">
    <property type="entry name" value="Cyt_P450_sf"/>
</dbReference>
<evidence type="ECO:0000256" key="10">
    <source>
        <dbReference type="RuleBase" id="RU000461"/>
    </source>
</evidence>